<dbReference type="InterPro" id="IPR035965">
    <property type="entry name" value="PAS-like_dom_sf"/>
</dbReference>
<dbReference type="InterPro" id="IPR013655">
    <property type="entry name" value="PAS_fold_3"/>
</dbReference>
<evidence type="ECO:0000259" key="11">
    <source>
        <dbReference type="SMART" id="SM00091"/>
    </source>
</evidence>
<dbReference type="SMART" id="SM00086">
    <property type="entry name" value="PAC"/>
    <property type="match status" value="4"/>
</dbReference>
<dbReference type="InterPro" id="IPR000014">
    <property type="entry name" value="PAS"/>
</dbReference>
<sequence>MIPSFLHRTATAWIILGLSLVATFIGWRFSVEYTEQVAQERFTFATDEAELLIEERMLEYEQALRGGVGLFGASSPISRDDWRHYVETLRIQRYFPGIQGMGFARLIPPEALADFEADIRRQGFPDFKVTPAGPRDIYTAIEFLEPFDARNQRAFGYDMFSHPVRRAAMARSRDTGEAAMSGRVVLLQETDTDIQPGVLTYLPVYRRDHPTSTIAERREALVGYVYAPFRMRDLMSGILEHTRREVDVQVYDGPTVNPATFLHQTFTPDAVAGAPGEPRFTETRQMTISGQLWTIVYTTNENFDQATVNYLSNFVVGTGIAIDLLLFTIIAALGARYRSEHVAATTSAAKAQQYAYRHAAILKSAGSVIVAANAEGVIVEFNPAAEKMLGYTAAEMIDRETPAVFHDPDEIAQRAGQFSKELGRPLEPGFEVFVAKSDLNLPNTHEWTYISKDGNRIPVLLTVTALRDSNDAITGYLGVAHDISVQAQAQRRLANTLAEVKSLTAALNEHSVIAVTDLNGFIREANDKFCDIYGYAPEEFIGQDYGMLKSGVHDGAFFAQMWGVISSGRPWHGEICNRAKDGRLRWIDTSVLPVLDADGVPRKYIAVSTDITPQRQLVKRLELTQHIAAIGGWDVDLIAGTVRWTDVTYDIHELERGSPIDLDQGIAFYHPNDRQRVRDVVENAIATGESWDLELRITTAKGHEKWVRAVGRVEMSGDNAIALFGTFQDIHETKTAQLALRASEERFRTLAAVLPIGIWEVNAEGDCLYTNRAYQESTELTLEETLGRGYTTAVHPEDVDGLFAAWNRFVTGTESFEHEFRFRTKSGQIRWVHSQGTAIKRDGQTLGYVGANLDITESRQAMNDMAASLHEKEILLREVHHRVKNNLQLVSSLLNLQAGYISDPTTLTVFRESQQRIRSMALVHEMLYAHTSLASIQIDVYLKELAGSLRRNFPDFAARILPSFNIAPLHIQPEKAIPLGLIVNELLTNAFKHGMRDDSPLEISIDLQPDTAGRAVLQFSDNGPGMPADVEVKTPKSLGLRLISLLSRQLQATVTLPQAGQPAHFEFILPIDPPSTADK</sequence>
<dbReference type="CDD" id="cd00075">
    <property type="entry name" value="HATPase"/>
    <property type="match status" value="1"/>
</dbReference>
<feature type="domain" description="PAS" evidence="11">
    <location>
        <begin position="745"/>
        <end position="811"/>
    </location>
</feature>
<dbReference type="GO" id="GO:0007165">
    <property type="term" value="P:signal transduction"/>
    <property type="evidence" value="ECO:0007669"/>
    <property type="project" value="UniProtKB-ARBA"/>
</dbReference>
<feature type="transmembrane region" description="Helical" evidence="10">
    <location>
        <begin position="12"/>
        <end position="29"/>
    </location>
</feature>
<dbReference type="InterPro" id="IPR011495">
    <property type="entry name" value="Sig_transdc_His_kin_sub2_dim/P"/>
</dbReference>
<dbReference type="InterPro" id="IPR052162">
    <property type="entry name" value="Sensor_kinase/Photoreceptor"/>
</dbReference>
<dbReference type="SUPFAM" id="SSF55785">
    <property type="entry name" value="PYP-like sensor domain (PAS domain)"/>
    <property type="match status" value="4"/>
</dbReference>
<feature type="domain" description="CHASE" evidence="13">
    <location>
        <begin position="73"/>
        <end position="265"/>
    </location>
</feature>
<comment type="catalytic activity">
    <reaction evidence="1">
        <text>ATP + protein L-histidine = ADP + protein N-phospho-L-histidine.</text>
        <dbReference type="EC" id="2.7.13.3"/>
    </reaction>
</comment>
<feature type="domain" description="PAS" evidence="11">
    <location>
        <begin position="356"/>
        <end position="424"/>
    </location>
</feature>
<evidence type="ECO:0000256" key="4">
    <source>
        <dbReference type="ARBA" id="ARBA00022553"/>
    </source>
</evidence>
<dbReference type="InterPro" id="IPR006189">
    <property type="entry name" value="CHASE_dom"/>
</dbReference>
<dbReference type="SUPFAM" id="SSF55874">
    <property type="entry name" value="ATPase domain of HSP90 chaperone/DNA topoisomerase II/histidine kinase"/>
    <property type="match status" value="1"/>
</dbReference>
<dbReference type="SMART" id="SM01079">
    <property type="entry name" value="CHASE"/>
    <property type="match status" value="1"/>
</dbReference>
<dbReference type="InterPro" id="IPR013767">
    <property type="entry name" value="PAS_fold"/>
</dbReference>
<dbReference type="Pfam" id="PF03924">
    <property type="entry name" value="CHASE"/>
    <property type="match status" value="1"/>
</dbReference>
<feature type="domain" description="Histidine kinase/HSP90-like ATPase" evidence="12">
    <location>
        <begin position="974"/>
        <end position="1073"/>
    </location>
</feature>
<dbReference type="RefSeq" id="WP_330931139.1">
    <property type="nucleotide sequence ID" value="NZ_CP119075.1"/>
</dbReference>
<dbReference type="Pfam" id="PF08447">
    <property type="entry name" value="PAS_3"/>
    <property type="match status" value="3"/>
</dbReference>
<evidence type="ECO:0000313" key="15">
    <source>
        <dbReference type="Proteomes" id="UP001218638"/>
    </source>
</evidence>
<evidence type="ECO:0000256" key="8">
    <source>
        <dbReference type="ARBA" id="ARBA00022989"/>
    </source>
</evidence>
<dbReference type="Gene3D" id="3.30.450.20">
    <property type="entry name" value="PAS domain"/>
    <property type="match status" value="4"/>
</dbReference>
<keyword evidence="5" id="KW-0808">Transferase</keyword>
<dbReference type="EC" id="2.7.13.3" evidence="3"/>
<dbReference type="InterPro" id="IPR003594">
    <property type="entry name" value="HATPase_dom"/>
</dbReference>
<keyword evidence="4" id="KW-0597">Phosphoprotein</keyword>
<keyword evidence="9 10" id="KW-0472">Membrane</keyword>
<dbReference type="Gene3D" id="3.30.565.10">
    <property type="entry name" value="Histidine kinase-like ATPase, C-terminal domain"/>
    <property type="match status" value="1"/>
</dbReference>
<evidence type="ECO:0000256" key="6">
    <source>
        <dbReference type="ARBA" id="ARBA00022692"/>
    </source>
</evidence>
<dbReference type="NCBIfam" id="TIGR00229">
    <property type="entry name" value="sensory_box"/>
    <property type="match status" value="3"/>
</dbReference>
<dbReference type="EMBL" id="CP119075">
    <property type="protein sequence ID" value="WED64197.1"/>
    <property type="molecule type" value="Genomic_DNA"/>
</dbReference>
<evidence type="ECO:0000256" key="10">
    <source>
        <dbReference type="SAM" id="Phobius"/>
    </source>
</evidence>
<organism evidence="14 15">
    <name type="scientific">Synoicihabitans lomoniglobus</name>
    <dbReference type="NCBI Taxonomy" id="2909285"/>
    <lineage>
        <taxon>Bacteria</taxon>
        <taxon>Pseudomonadati</taxon>
        <taxon>Verrucomicrobiota</taxon>
        <taxon>Opitutia</taxon>
        <taxon>Opitutales</taxon>
        <taxon>Opitutaceae</taxon>
        <taxon>Synoicihabitans</taxon>
    </lineage>
</organism>
<dbReference type="SMART" id="SM00091">
    <property type="entry name" value="PAS"/>
    <property type="match status" value="3"/>
</dbReference>
<dbReference type="Pfam" id="PF07568">
    <property type="entry name" value="HisKA_2"/>
    <property type="match status" value="1"/>
</dbReference>
<evidence type="ECO:0000259" key="12">
    <source>
        <dbReference type="SMART" id="SM00387"/>
    </source>
</evidence>
<dbReference type="InterPro" id="IPR001610">
    <property type="entry name" value="PAC"/>
</dbReference>
<feature type="transmembrane region" description="Helical" evidence="10">
    <location>
        <begin position="310"/>
        <end position="333"/>
    </location>
</feature>
<evidence type="ECO:0000256" key="7">
    <source>
        <dbReference type="ARBA" id="ARBA00022777"/>
    </source>
</evidence>
<evidence type="ECO:0000256" key="1">
    <source>
        <dbReference type="ARBA" id="ARBA00000085"/>
    </source>
</evidence>
<dbReference type="Pfam" id="PF00989">
    <property type="entry name" value="PAS"/>
    <property type="match status" value="1"/>
</dbReference>
<feature type="domain" description="PAS" evidence="11">
    <location>
        <begin position="498"/>
        <end position="569"/>
    </location>
</feature>
<accession>A0AAE9ZU87</accession>
<evidence type="ECO:0000256" key="9">
    <source>
        <dbReference type="ARBA" id="ARBA00023136"/>
    </source>
</evidence>
<evidence type="ECO:0000256" key="3">
    <source>
        <dbReference type="ARBA" id="ARBA00012438"/>
    </source>
</evidence>
<dbReference type="SMART" id="SM00387">
    <property type="entry name" value="HATPase_c"/>
    <property type="match status" value="1"/>
</dbReference>
<dbReference type="CDD" id="cd00130">
    <property type="entry name" value="PAS"/>
    <property type="match status" value="4"/>
</dbReference>
<protein>
    <recommendedName>
        <fullName evidence="3">histidine kinase</fullName>
        <ecNumber evidence="3">2.7.13.3</ecNumber>
    </recommendedName>
</protein>
<keyword evidence="6 10" id="KW-0812">Transmembrane</keyword>
<dbReference type="PANTHER" id="PTHR43304">
    <property type="entry name" value="PHYTOCHROME-LIKE PROTEIN CPH1"/>
    <property type="match status" value="1"/>
</dbReference>
<keyword evidence="7" id="KW-0418">Kinase</keyword>
<dbReference type="Pfam" id="PF02518">
    <property type="entry name" value="HATPase_c"/>
    <property type="match status" value="1"/>
</dbReference>
<comment type="subcellular location">
    <subcellularLocation>
        <location evidence="2">Membrane</location>
    </subcellularLocation>
</comment>
<dbReference type="AlphaFoldDB" id="A0AAE9ZU87"/>
<evidence type="ECO:0000313" key="14">
    <source>
        <dbReference type="EMBL" id="WED64197.1"/>
    </source>
</evidence>
<dbReference type="Proteomes" id="UP001218638">
    <property type="component" value="Chromosome"/>
</dbReference>
<dbReference type="GO" id="GO:0004673">
    <property type="term" value="F:protein histidine kinase activity"/>
    <property type="evidence" value="ECO:0007669"/>
    <property type="project" value="UniProtKB-EC"/>
</dbReference>
<dbReference type="PANTHER" id="PTHR43304:SF1">
    <property type="entry name" value="PAC DOMAIN-CONTAINING PROTEIN"/>
    <property type="match status" value="1"/>
</dbReference>
<keyword evidence="15" id="KW-1185">Reference proteome</keyword>
<evidence type="ECO:0000256" key="5">
    <source>
        <dbReference type="ARBA" id="ARBA00022679"/>
    </source>
</evidence>
<evidence type="ECO:0000259" key="13">
    <source>
        <dbReference type="SMART" id="SM01079"/>
    </source>
</evidence>
<evidence type="ECO:0000256" key="2">
    <source>
        <dbReference type="ARBA" id="ARBA00004370"/>
    </source>
</evidence>
<keyword evidence="8 10" id="KW-1133">Transmembrane helix</keyword>
<proteinExistence type="predicted"/>
<gene>
    <name evidence="14" type="ORF">PXH66_17815</name>
</gene>
<dbReference type="KEGG" id="slom:PXH66_17815"/>
<dbReference type="InterPro" id="IPR042240">
    <property type="entry name" value="CHASE_sf"/>
</dbReference>
<reference evidence="14" key="1">
    <citation type="submission" date="2023-03" db="EMBL/GenBank/DDBJ databases">
        <title>Lomoglobus Profundus gen. nov., sp. nov., a novel member of the phylum Verrucomicrobia, isolated from deep-marine sediment of South China Sea.</title>
        <authorList>
            <person name="Ahmad T."/>
            <person name="Ishaq S.E."/>
            <person name="Wang F."/>
        </authorList>
    </citation>
    <scope>NUCLEOTIDE SEQUENCE</scope>
    <source>
        <strain evidence="14">LMO-M01</strain>
    </source>
</reference>
<name>A0AAE9ZU87_9BACT</name>
<dbReference type="InterPro" id="IPR036890">
    <property type="entry name" value="HATPase_C_sf"/>
</dbReference>
<dbReference type="GO" id="GO:0016020">
    <property type="term" value="C:membrane"/>
    <property type="evidence" value="ECO:0007669"/>
    <property type="project" value="UniProtKB-SubCell"/>
</dbReference>
<dbReference type="Gene3D" id="3.30.450.350">
    <property type="entry name" value="CHASE domain"/>
    <property type="match status" value="1"/>
</dbReference>